<evidence type="ECO:0000313" key="2">
    <source>
        <dbReference type="Proteomes" id="UP000075884"/>
    </source>
</evidence>
<keyword evidence="2" id="KW-1185">Reference proteome</keyword>
<evidence type="ECO:0000313" key="1">
    <source>
        <dbReference type="EnsemblMetazoa" id="ADIR014316-PA"/>
    </source>
</evidence>
<reference evidence="1" key="2">
    <citation type="submission" date="2020-05" db="UniProtKB">
        <authorList>
            <consortium name="EnsemblMetazoa"/>
        </authorList>
    </citation>
    <scope>IDENTIFICATION</scope>
    <source>
        <strain evidence="1">WRAIR2</strain>
    </source>
</reference>
<accession>A0A182NWQ2</accession>
<dbReference type="VEuPathDB" id="VectorBase:ADIR014316"/>
<organism evidence="1 2">
    <name type="scientific">Anopheles dirus</name>
    <dbReference type="NCBI Taxonomy" id="7168"/>
    <lineage>
        <taxon>Eukaryota</taxon>
        <taxon>Metazoa</taxon>
        <taxon>Ecdysozoa</taxon>
        <taxon>Arthropoda</taxon>
        <taxon>Hexapoda</taxon>
        <taxon>Insecta</taxon>
        <taxon>Pterygota</taxon>
        <taxon>Neoptera</taxon>
        <taxon>Endopterygota</taxon>
        <taxon>Diptera</taxon>
        <taxon>Nematocera</taxon>
        <taxon>Culicoidea</taxon>
        <taxon>Culicidae</taxon>
        <taxon>Anophelinae</taxon>
        <taxon>Anopheles</taxon>
    </lineage>
</organism>
<reference evidence="2" key="1">
    <citation type="submission" date="2013-03" db="EMBL/GenBank/DDBJ databases">
        <title>The Genome Sequence of Anopheles dirus WRAIR2.</title>
        <authorList>
            <consortium name="The Broad Institute Genomics Platform"/>
            <person name="Neafsey D.E."/>
            <person name="Walton C."/>
            <person name="Walker B."/>
            <person name="Young S.K."/>
            <person name="Zeng Q."/>
            <person name="Gargeya S."/>
            <person name="Fitzgerald M."/>
            <person name="Haas B."/>
            <person name="Abouelleil A."/>
            <person name="Allen A.W."/>
            <person name="Alvarado L."/>
            <person name="Arachchi H.M."/>
            <person name="Berlin A.M."/>
            <person name="Chapman S.B."/>
            <person name="Gainer-Dewar J."/>
            <person name="Goldberg J."/>
            <person name="Griggs A."/>
            <person name="Gujja S."/>
            <person name="Hansen M."/>
            <person name="Howarth C."/>
            <person name="Imamovic A."/>
            <person name="Ireland A."/>
            <person name="Larimer J."/>
            <person name="McCowan C."/>
            <person name="Murphy C."/>
            <person name="Pearson M."/>
            <person name="Poon T.W."/>
            <person name="Priest M."/>
            <person name="Roberts A."/>
            <person name="Saif S."/>
            <person name="Shea T."/>
            <person name="Sisk P."/>
            <person name="Sykes S."/>
            <person name="Wortman J."/>
            <person name="Nusbaum C."/>
            <person name="Birren B."/>
        </authorList>
    </citation>
    <scope>NUCLEOTIDE SEQUENCE [LARGE SCALE GENOMIC DNA]</scope>
    <source>
        <strain evidence="2">WRAIR2</strain>
    </source>
</reference>
<sequence>MTMERRCEQCRNVFHQIKKEGIPRRHIQKPEPDVRLKLELGLAWKVFYPCLTVQQQLVQRPTNI</sequence>
<name>A0A182NWQ2_9DIPT</name>
<dbReference type="EnsemblMetazoa" id="ADIR014316-RA">
    <property type="protein sequence ID" value="ADIR014316-PA"/>
    <property type="gene ID" value="ADIR014316"/>
</dbReference>
<proteinExistence type="predicted"/>
<dbReference type="AlphaFoldDB" id="A0A182NWQ2"/>
<protein>
    <submittedName>
        <fullName evidence="1">Uncharacterized protein</fullName>
    </submittedName>
</protein>
<dbReference type="Proteomes" id="UP000075884">
    <property type="component" value="Unassembled WGS sequence"/>
</dbReference>